<comment type="caution">
    <text evidence="5">The sequence shown here is derived from an EMBL/GenBank/DDBJ whole genome shotgun (WGS) entry which is preliminary data.</text>
</comment>
<feature type="compositionally biased region" description="Low complexity" evidence="2">
    <location>
        <begin position="385"/>
        <end position="422"/>
    </location>
</feature>
<proteinExistence type="inferred from homology"/>
<evidence type="ECO:0000313" key="6">
    <source>
        <dbReference type="Proteomes" id="UP001501742"/>
    </source>
</evidence>
<dbReference type="PANTHER" id="PTHR33392:SF6">
    <property type="entry name" value="POLYISOPRENYL-TEICHOIC ACID--PEPTIDOGLYCAN TEICHOIC ACID TRANSFERASE TAGU"/>
    <property type="match status" value="1"/>
</dbReference>
<accession>A0ABN1ZFC7</accession>
<name>A0ABN1ZFC7_9MICO</name>
<dbReference type="RefSeq" id="WP_204607931.1">
    <property type="nucleotide sequence ID" value="NZ_BAAAJX010000014.1"/>
</dbReference>
<organism evidence="5 6">
    <name type="scientific">Curtobacterium herbarum</name>
    <dbReference type="NCBI Taxonomy" id="150122"/>
    <lineage>
        <taxon>Bacteria</taxon>
        <taxon>Bacillati</taxon>
        <taxon>Actinomycetota</taxon>
        <taxon>Actinomycetes</taxon>
        <taxon>Micrococcales</taxon>
        <taxon>Microbacteriaceae</taxon>
        <taxon>Curtobacterium</taxon>
    </lineage>
</organism>
<protein>
    <recommendedName>
        <fullName evidence="4">Cell envelope-related transcriptional attenuator domain-containing protein</fullName>
    </recommendedName>
</protein>
<evidence type="ECO:0000256" key="2">
    <source>
        <dbReference type="SAM" id="MobiDB-lite"/>
    </source>
</evidence>
<dbReference type="NCBIfam" id="TIGR00350">
    <property type="entry name" value="lytR_cpsA_psr"/>
    <property type="match status" value="1"/>
</dbReference>
<gene>
    <name evidence="5" type="ORF">GCM10009627_24720</name>
</gene>
<sequence>MSDDGRAHADRTTSPPPLIRHGRLRRRGPFGFVLRGIAVVAAVAVVGSGSVAAIATWQVLQSAQPSVSLAMPGTTAKKAPALTAQSGEVNMLLVATDTRDGQGAGFDDAANQQASNGVGNNDTNILVHISADHSNMSVISFPRDLVVPIPACTNDDGAVTPASSAAMLNTALSRGGEKHGLACVASTIGKLTGLQIAYAGKITFDGVVRMADAVGGVTVCLATPIKDDDVTPALDLQPGNRELQGAEAAAFLRSRHGVGDASDLGRISNQQTFMSALARQTVSAGTLTNPAKVLRLADTAFKNMVLSDTLNDPATLARLALAVNTVGLSNMVFLQFPVVDDPADPARVLVSEGPAATLTAALQADEPVQLAPNSLGRSAVRDPDAPTATASAPSSESGTTTPPAAGSPTTAPATPGSSASAAELPDSVSGQTADTVTCAAKSKE</sequence>
<dbReference type="Gene3D" id="3.40.630.190">
    <property type="entry name" value="LCP protein"/>
    <property type="match status" value="1"/>
</dbReference>
<keyword evidence="3" id="KW-0472">Membrane</keyword>
<evidence type="ECO:0000259" key="4">
    <source>
        <dbReference type="Pfam" id="PF03816"/>
    </source>
</evidence>
<dbReference type="InterPro" id="IPR004474">
    <property type="entry name" value="LytR_CpsA_psr"/>
</dbReference>
<feature type="compositionally biased region" description="Basic and acidic residues" evidence="2">
    <location>
        <begin position="1"/>
        <end position="11"/>
    </location>
</feature>
<keyword evidence="6" id="KW-1185">Reference proteome</keyword>
<feature type="transmembrane region" description="Helical" evidence="3">
    <location>
        <begin position="32"/>
        <end position="57"/>
    </location>
</feature>
<keyword evidence="3" id="KW-0812">Transmembrane</keyword>
<evidence type="ECO:0000256" key="3">
    <source>
        <dbReference type="SAM" id="Phobius"/>
    </source>
</evidence>
<feature type="domain" description="Cell envelope-related transcriptional attenuator" evidence="4">
    <location>
        <begin position="120"/>
        <end position="281"/>
    </location>
</feature>
<keyword evidence="3" id="KW-1133">Transmembrane helix</keyword>
<reference evidence="5 6" key="1">
    <citation type="journal article" date="2019" name="Int. J. Syst. Evol. Microbiol.">
        <title>The Global Catalogue of Microorganisms (GCM) 10K type strain sequencing project: providing services to taxonomists for standard genome sequencing and annotation.</title>
        <authorList>
            <consortium name="The Broad Institute Genomics Platform"/>
            <consortium name="The Broad Institute Genome Sequencing Center for Infectious Disease"/>
            <person name="Wu L."/>
            <person name="Ma J."/>
        </authorList>
    </citation>
    <scope>NUCLEOTIDE SEQUENCE [LARGE SCALE GENOMIC DNA]</scope>
    <source>
        <strain evidence="5 6">JCM 12140</strain>
    </source>
</reference>
<dbReference type="PANTHER" id="PTHR33392">
    <property type="entry name" value="POLYISOPRENYL-TEICHOIC ACID--PEPTIDOGLYCAN TEICHOIC ACID TRANSFERASE TAGU"/>
    <property type="match status" value="1"/>
</dbReference>
<comment type="similarity">
    <text evidence="1">Belongs to the LytR/CpsA/Psr (LCP) family.</text>
</comment>
<dbReference type="Pfam" id="PF03816">
    <property type="entry name" value="LytR_cpsA_psr"/>
    <property type="match status" value="1"/>
</dbReference>
<dbReference type="EMBL" id="BAAAJX010000014">
    <property type="protein sequence ID" value="GAA1494126.1"/>
    <property type="molecule type" value="Genomic_DNA"/>
</dbReference>
<evidence type="ECO:0000256" key="1">
    <source>
        <dbReference type="ARBA" id="ARBA00006068"/>
    </source>
</evidence>
<evidence type="ECO:0000313" key="5">
    <source>
        <dbReference type="EMBL" id="GAA1494126.1"/>
    </source>
</evidence>
<dbReference type="InterPro" id="IPR050922">
    <property type="entry name" value="LytR/CpsA/Psr_CW_biosynth"/>
</dbReference>
<dbReference type="Proteomes" id="UP001501742">
    <property type="component" value="Unassembled WGS sequence"/>
</dbReference>
<feature type="region of interest" description="Disordered" evidence="2">
    <location>
        <begin position="1"/>
        <end position="22"/>
    </location>
</feature>
<feature type="region of interest" description="Disordered" evidence="2">
    <location>
        <begin position="374"/>
        <end position="444"/>
    </location>
</feature>